<accession>A0A7W6BKG0</accession>
<comment type="caution">
    <text evidence="1">The sequence shown here is derived from an EMBL/GenBank/DDBJ whole genome shotgun (WGS) entry which is preliminary data.</text>
</comment>
<name>A0A7W6BKG0_9SPHN</name>
<evidence type="ECO:0000313" key="1">
    <source>
        <dbReference type="EMBL" id="MBB3926672.1"/>
    </source>
</evidence>
<evidence type="ECO:0000313" key="2">
    <source>
        <dbReference type="Proteomes" id="UP000571950"/>
    </source>
</evidence>
<dbReference type="AlphaFoldDB" id="A0A7W6BKG0"/>
<dbReference type="Proteomes" id="UP000571950">
    <property type="component" value="Unassembled WGS sequence"/>
</dbReference>
<protein>
    <submittedName>
        <fullName evidence="1">Uncharacterized protein</fullName>
    </submittedName>
</protein>
<reference evidence="1 2" key="1">
    <citation type="submission" date="2020-08" db="EMBL/GenBank/DDBJ databases">
        <title>Genomic Encyclopedia of Type Strains, Phase IV (KMG-IV): sequencing the most valuable type-strain genomes for metagenomic binning, comparative biology and taxonomic classification.</title>
        <authorList>
            <person name="Goeker M."/>
        </authorList>
    </citation>
    <scope>NUCLEOTIDE SEQUENCE [LARGE SCALE GENOMIC DNA]</scope>
    <source>
        <strain evidence="1 2">DSM 26189</strain>
    </source>
</reference>
<gene>
    <name evidence="1" type="ORF">GGR43_002392</name>
</gene>
<dbReference type="EMBL" id="JACIDT010000007">
    <property type="protein sequence ID" value="MBB3926672.1"/>
    <property type="molecule type" value="Genomic_DNA"/>
</dbReference>
<sequence>MNNRRRFAPQVWRRASCGSRTMQDLIWIGVALALLAAGLAYVRLCEEA</sequence>
<keyword evidence="2" id="KW-1185">Reference proteome</keyword>
<proteinExistence type="predicted"/>
<dbReference type="RefSeq" id="WP_188072169.1">
    <property type="nucleotide sequence ID" value="NZ_BSPS01000031.1"/>
</dbReference>
<organism evidence="1 2">
    <name type="scientific">Sphingobium jiangsuense</name>
    <dbReference type="NCBI Taxonomy" id="870476"/>
    <lineage>
        <taxon>Bacteria</taxon>
        <taxon>Pseudomonadati</taxon>
        <taxon>Pseudomonadota</taxon>
        <taxon>Alphaproteobacteria</taxon>
        <taxon>Sphingomonadales</taxon>
        <taxon>Sphingomonadaceae</taxon>
        <taxon>Sphingobium</taxon>
    </lineage>
</organism>